<dbReference type="SUPFAM" id="SSF51905">
    <property type="entry name" value="FAD/NAD(P)-binding domain"/>
    <property type="match status" value="1"/>
</dbReference>
<dbReference type="Gene3D" id="3.50.50.60">
    <property type="entry name" value="FAD/NAD(P)-binding domain"/>
    <property type="match status" value="1"/>
</dbReference>
<gene>
    <name evidence="1" type="ORF">ACFOWX_01015</name>
</gene>
<organism evidence="1 2">
    <name type="scientific">Sphingorhabdus arenilitoris</name>
    <dbReference type="NCBI Taxonomy" id="1490041"/>
    <lineage>
        <taxon>Bacteria</taxon>
        <taxon>Pseudomonadati</taxon>
        <taxon>Pseudomonadota</taxon>
        <taxon>Alphaproteobacteria</taxon>
        <taxon>Sphingomonadales</taxon>
        <taxon>Sphingomonadaceae</taxon>
        <taxon>Sphingorhabdus</taxon>
    </lineage>
</organism>
<sequence>MGRVAVIGDGPAGLLAATALSRAGHEVTLFAPPAARTAHHRHVHRIPAATLAAMEAMAGSALDGWEIGPLLFAMGGRTETLPPQPVVDIAKLLASLRVRADAAGVKRYSINGRKAVSAKSGLWHAGESDGAYTHLIDASGAGRSVAGQIAEAHGFAWSVDEIGARDHYRSFSVSTRGLTRPASWAAKAEIAGMPCDIYVACDGEGAAQITLSHSAGFPSPCPLDVMAAFRVAGGGWADRVFAATGQSERAAAFNACAATLLSLDLRDLAQIPPYLPIGDCLVQTRPRLGQGFTQIAAQVELITSGIAANTEDMAALQDALFGHAHAAWAAAAMRDTLPRAA</sequence>
<accession>A0ABV8REY4</accession>
<dbReference type="InterPro" id="IPR036188">
    <property type="entry name" value="FAD/NAD-bd_sf"/>
</dbReference>
<dbReference type="PRINTS" id="PR00368">
    <property type="entry name" value="FADPNR"/>
</dbReference>
<dbReference type="RefSeq" id="WP_381420595.1">
    <property type="nucleotide sequence ID" value="NZ_JBHSDH010000006.1"/>
</dbReference>
<evidence type="ECO:0000313" key="1">
    <source>
        <dbReference type="EMBL" id="MFC4290995.1"/>
    </source>
</evidence>
<name>A0ABV8REY4_9SPHN</name>
<comment type="caution">
    <text evidence="1">The sequence shown here is derived from an EMBL/GenBank/DDBJ whole genome shotgun (WGS) entry which is preliminary data.</text>
</comment>
<keyword evidence="2" id="KW-1185">Reference proteome</keyword>
<dbReference type="EMBL" id="JBHSDH010000006">
    <property type="protein sequence ID" value="MFC4290995.1"/>
    <property type="molecule type" value="Genomic_DNA"/>
</dbReference>
<reference evidence="2" key="1">
    <citation type="journal article" date="2019" name="Int. J. Syst. Evol. Microbiol.">
        <title>The Global Catalogue of Microorganisms (GCM) 10K type strain sequencing project: providing services to taxonomists for standard genome sequencing and annotation.</title>
        <authorList>
            <consortium name="The Broad Institute Genomics Platform"/>
            <consortium name="The Broad Institute Genome Sequencing Center for Infectious Disease"/>
            <person name="Wu L."/>
            <person name="Ma J."/>
        </authorList>
    </citation>
    <scope>NUCLEOTIDE SEQUENCE [LARGE SCALE GENOMIC DNA]</scope>
    <source>
        <strain evidence="2">CECT 8531</strain>
    </source>
</reference>
<protein>
    <submittedName>
        <fullName evidence="1">Uncharacterized protein</fullName>
    </submittedName>
</protein>
<dbReference type="Proteomes" id="UP001595887">
    <property type="component" value="Unassembled WGS sequence"/>
</dbReference>
<proteinExistence type="predicted"/>
<evidence type="ECO:0000313" key="2">
    <source>
        <dbReference type="Proteomes" id="UP001595887"/>
    </source>
</evidence>